<keyword evidence="1" id="KW-0548">Nucleotidyltransferase</keyword>
<dbReference type="Gene3D" id="3.40.50.10110">
    <property type="entry name" value="DNA polymerase III subunit chi"/>
    <property type="match status" value="1"/>
</dbReference>
<dbReference type="GO" id="GO:0006260">
    <property type="term" value="P:DNA replication"/>
    <property type="evidence" value="ECO:0007669"/>
    <property type="project" value="InterPro"/>
</dbReference>
<keyword evidence="1" id="KW-0808">Transferase</keyword>
<sequence length="145" mass="17483">MKKGIFYLLKETILNKKINEHELLTCKLSIQLWNKKRILIACDTEQQAKKIDEFLWKLYPNRFIPHNLSSEKYCNKIPIEICWPEKKSNTQRDMLINLQNKYLDSITSFHEIIDFVPINNNLKKLARERFLFYRKAGFNLTVLQY</sequence>
<organism evidence="1 2">
    <name type="scientific">Candidatus Providencia siddallii</name>
    <dbReference type="NCBI Taxonomy" id="1715285"/>
    <lineage>
        <taxon>Bacteria</taxon>
        <taxon>Pseudomonadati</taxon>
        <taxon>Pseudomonadota</taxon>
        <taxon>Gammaproteobacteria</taxon>
        <taxon>Enterobacterales</taxon>
        <taxon>Morganellaceae</taxon>
        <taxon>Providencia</taxon>
    </lineage>
</organism>
<evidence type="ECO:0000313" key="1">
    <source>
        <dbReference type="EMBL" id="CRK86040.1"/>
    </source>
</evidence>
<name>A0A0M6W8F2_9GAMM</name>
<keyword evidence="2" id="KW-1185">Reference proteome</keyword>
<dbReference type="GO" id="GO:0003677">
    <property type="term" value="F:DNA binding"/>
    <property type="evidence" value="ECO:0007669"/>
    <property type="project" value="InterPro"/>
</dbReference>
<dbReference type="InterPro" id="IPR007459">
    <property type="entry name" value="DNA_pol3_chi"/>
</dbReference>
<dbReference type="STRING" id="1715285.SOFFGTOCOR_0643"/>
<dbReference type="SUPFAM" id="SSF102400">
    <property type="entry name" value="DNA polymerase III chi subunit"/>
    <property type="match status" value="1"/>
</dbReference>
<protein>
    <submittedName>
        <fullName evidence="1">DNA polymerase III subunit chi</fullName>
        <ecNumber evidence="1">2.7.7.7</ecNumber>
    </submittedName>
</protein>
<dbReference type="AlphaFoldDB" id="A0A0M6W8F2"/>
<dbReference type="EMBL" id="CVRF01000003">
    <property type="protein sequence ID" value="CRK86040.1"/>
    <property type="molecule type" value="Genomic_DNA"/>
</dbReference>
<dbReference type="PANTHER" id="PTHR38767">
    <property type="entry name" value="DNA POLYMERASE III SUBUNIT CHI"/>
    <property type="match status" value="1"/>
</dbReference>
<dbReference type="Pfam" id="PF04364">
    <property type="entry name" value="DNA_pol3_chi"/>
    <property type="match status" value="1"/>
</dbReference>
<dbReference type="Proteomes" id="UP000242301">
    <property type="component" value="Unassembled WGS sequence"/>
</dbReference>
<evidence type="ECO:0000313" key="2">
    <source>
        <dbReference type="Proteomes" id="UP000242301"/>
    </source>
</evidence>
<accession>A0A0M6W8F2</accession>
<gene>
    <name evidence="1" type="primary">holC</name>
    <name evidence="1" type="ORF">SOFFGTOCOR_0643</name>
</gene>
<dbReference type="GO" id="GO:0003887">
    <property type="term" value="F:DNA-directed DNA polymerase activity"/>
    <property type="evidence" value="ECO:0007669"/>
    <property type="project" value="UniProtKB-EC"/>
</dbReference>
<dbReference type="GO" id="GO:0032298">
    <property type="term" value="P:positive regulation of DNA-templated DNA replication initiation"/>
    <property type="evidence" value="ECO:0007669"/>
    <property type="project" value="TreeGrafter"/>
</dbReference>
<dbReference type="EC" id="2.7.7.7" evidence="1"/>
<proteinExistence type="predicted"/>
<dbReference type="InterPro" id="IPR036768">
    <property type="entry name" value="PolIII_chi_sf"/>
</dbReference>
<reference evidence="2" key="1">
    <citation type="submission" date="2015-05" db="EMBL/GenBank/DDBJ databases">
        <authorList>
            <person name="Manzano-Marin A."/>
        </authorList>
    </citation>
    <scope>NUCLEOTIDE SEQUENCE [LARGE SCALE GENOMIC DNA]</scope>
    <source>
        <strain evidence="2">officinalis</strain>
    </source>
</reference>
<dbReference type="PANTHER" id="PTHR38767:SF1">
    <property type="entry name" value="DNA POLYMERASE III SUBUNIT CHI"/>
    <property type="match status" value="1"/>
</dbReference>